<protein>
    <submittedName>
        <fullName evidence="1">Uncharacterized protein</fullName>
    </submittedName>
</protein>
<comment type="caution">
    <text evidence="1">The sequence shown here is derived from an EMBL/GenBank/DDBJ whole genome shotgun (WGS) entry which is preliminary data.</text>
</comment>
<gene>
    <name evidence="1" type="ORF">M9H77_13874</name>
</gene>
<proteinExistence type="predicted"/>
<accession>A0ACC0BLH6</accession>
<dbReference type="Proteomes" id="UP001060085">
    <property type="component" value="Linkage Group LG03"/>
</dbReference>
<keyword evidence="2" id="KW-1185">Reference proteome</keyword>
<sequence>MCHHFLVIFICYPDCNGLKIYLGYQFEAVAFGSTAMCGRSTFWFWVISAVPFYCATWEHYFTNTLILPAINGPTEGLLLIYVMHFFTAIVGAEWWAQQFGKSIPIFSWVPFISEIPTSSAVLFLMIVFAVIPTLSFNTYNVYNVVQARKGSMLLALAMLYPFAVLLSGILAWDYLSPIDLIGTYPPLVVVGTGFAFGFLVGRMILAHLCDEPKGLKTSMCMSLLYLPFALANALTARLNDGCGISPFSVFMDNTKRSLSVIGFVFSCELIFYLLCWKADISGILKSLLFLRLNFVAGLCTQWSSTTTTTTTTAAATRGS</sequence>
<evidence type="ECO:0000313" key="1">
    <source>
        <dbReference type="EMBL" id="KAI5673510.1"/>
    </source>
</evidence>
<dbReference type="EMBL" id="CM044703">
    <property type="protein sequence ID" value="KAI5673510.1"/>
    <property type="molecule type" value="Genomic_DNA"/>
</dbReference>
<evidence type="ECO:0000313" key="2">
    <source>
        <dbReference type="Proteomes" id="UP001060085"/>
    </source>
</evidence>
<organism evidence="1 2">
    <name type="scientific">Catharanthus roseus</name>
    <name type="common">Madagascar periwinkle</name>
    <name type="synonym">Vinca rosea</name>
    <dbReference type="NCBI Taxonomy" id="4058"/>
    <lineage>
        <taxon>Eukaryota</taxon>
        <taxon>Viridiplantae</taxon>
        <taxon>Streptophyta</taxon>
        <taxon>Embryophyta</taxon>
        <taxon>Tracheophyta</taxon>
        <taxon>Spermatophyta</taxon>
        <taxon>Magnoliopsida</taxon>
        <taxon>eudicotyledons</taxon>
        <taxon>Gunneridae</taxon>
        <taxon>Pentapetalae</taxon>
        <taxon>asterids</taxon>
        <taxon>lamiids</taxon>
        <taxon>Gentianales</taxon>
        <taxon>Apocynaceae</taxon>
        <taxon>Rauvolfioideae</taxon>
        <taxon>Vinceae</taxon>
        <taxon>Catharanthinae</taxon>
        <taxon>Catharanthus</taxon>
    </lineage>
</organism>
<reference evidence="2" key="1">
    <citation type="journal article" date="2023" name="Nat. Plants">
        <title>Single-cell RNA sequencing provides a high-resolution roadmap for understanding the multicellular compartmentation of specialized metabolism.</title>
        <authorList>
            <person name="Sun S."/>
            <person name="Shen X."/>
            <person name="Li Y."/>
            <person name="Li Y."/>
            <person name="Wang S."/>
            <person name="Li R."/>
            <person name="Zhang H."/>
            <person name="Shen G."/>
            <person name="Guo B."/>
            <person name="Wei J."/>
            <person name="Xu J."/>
            <person name="St-Pierre B."/>
            <person name="Chen S."/>
            <person name="Sun C."/>
        </authorList>
    </citation>
    <scope>NUCLEOTIDE SEQUENCE [LARGE SCALE GENOMIC DNA]</scope>
</reference>
<name>A0ACC0BLH6_CATRO</name>